<protein>
    <submittedName>
        <fullName evidence="2">Microcystin-dependent protein</fullName>
    </submittedName>
</protein>
<dbReference type="OrthoDB" id="9810174at2"/>
<keyword evidence="3" id="KW-1185">Reference proteome</keyword>
<reference evidence="2 3" key="1">
    <citation type="submission" date="2017-08" db="EMBL/GenBank/DDBJ databases">
        <title>Complete genome sequence of Mucilaginibacter sp. strain BJC16-A31.</title>
        <authorList>
            <consortium name="Henan University of Science and Technology"/>
            <person name="You X."/>
        </authorList>
    </citation>
    <scope>NUCLEOTIDE SEQUENCE [LARGE SCALE GENOMIC DNA]</scope>
    <source>
        <strain evidence="2 3">BJC16-A31</strain>
    </source>
</reference>
<dbReference type="Gene3D" id="3.90.1340.10">
    <property type="entry name" value="Phage tail collar domain"/>
    <property type="match status" value="1"/>
</dbReference>
<dbReference type="SUPFAM" id="SSF88874">
    <property type="entry name" value="Receptor-binding domain of short tail fibre protein gp12"/>
    <property type="match status" value="1"/>
</dbReference>
<dbReference type="Pfam" id="PF07484">
    <property type="entry name" value="Collar"/>
    <property type="match status" value="1"/>
</dbReference>
<organism evidence="2 3">
    <name type="scientific">Mucilaginibacter xinganensis</name>
    <dbReference type="NCBI Taxonomy" id="1234841"/>
    <lineage>
        <taxon>Bacteria</taxon>
        <taxon>Pseudomonadati</taxon>
        <taxon>Bacteroidota</taxon>
        <taxon>Sphingobacteriia</taxon>
        <taxon>Sphingobacteriales</taxon>
        <taxon>Sphingobacteriaceae</taxon>
        <taxon>Mucilaginibacter</taxon>
    </lineage>
</organism>
<dbReference type="InterPro" id="IPR037053">
    <property type="entry name" value="Phage_tail_collar_dom_sf"/>
</dbReference>
<feature type="domain" description="Phage tail collar" evidence="1">
    <location>
        <begin position="6"/>
        <end position="60"/>
    </location>
</feature>
<sequence>MDPYLGCVIIFAGNFEIRGFRFCSGQLLPISQNTALFSLLGTYYGGNGTSNFALPDLRGRGAIGQGPGPGLTEYVIGESAGEESVTLLSGNIPVHTHLVNAFNGSTVATASNSPANAFFAEGPKAGGISGKAPNYYLTPGVPNVTLNPLAVGVNPGGGSIPVPVMQPFLAVTHLIAMNGIFPPRN</sequence>
<dbReference type="RefSeq" id="WP_094570654.1">
    <property type="nucleotide sequence ID" value="NZ_CP022743.1"/>
</dbReference>
<gene>
    <name evidence="2" type="ORF">MuYL_2397</name>
</gene>
<evidence type="ECO:0000313" key="3">
    <source>
        <dbReference type="Proteomes" id="UP000215002"/>
    </source>
</evidence>
<dbReference type="Proteomes" id="UP000215002">
    <property type="component" value="Chromosome"/>
</dbReference>
<dbReference type="KEGG" id="muc:MuYL_2397"/>
<evidence type="ECO:0000313" key="2">
    <source>
        <dbReference type="EMBL" id="ASU34284.1"/>
    </source>
</evidence>
<accession>A0A223NX64</accession>
<name>A0A223NX64_9SPHI</name>
<dbReference type="AlphaFoldDB" id="A0A223NX64"/>
<proteinExistence type="predicted"/>
<dbReference type="InterPro" id="IPR011083">
    <property type="entry name" value="Phage_tail_collar_dom"/>
</dbReference>
<evidence type="ECO:0000259" key="1">
    <source>
        <dbReference type="Pfam" id="PF07484"/>
    </source>
</evidence>
<dbReference type="EMBL" id="CP022743">
    <property type="protein sequence ID" value="ASU34284.1"/>
    <property type="molecule type" value="Genomic_DNA"/>
</dbReference>